<sequence>MLEDPRMDKKSLNRSNAQQSRASAIDCKKNLELTHKPLPRNNKKRETSASNPKNENNRKNLSTPRARGQLDKRPRPRGSAGIALGGAQSTGIENDDEAEVGSLMLPGSKKQNLNHLLNFMYSPRGNNERPNSQRSYDPRMAPVRRHVQNRSYHKFEHDLYLRAYCQFVVRKDVDVKEMLMDPDLPIKWDKIEEIVVRSAGNCQCPICLGQPVAGRVGKCGHVYCWACVLHYTSTHDKQPPPCPVCAVPLQVADMKPTRLIQWDAPAEQVTMRLVRRLRGSSVVEVAPPRGALTAMKEDTILPLEEQQASPFAKLFSATHQQILDIAERDKQEIEAQIQAEIDTTELVYLEQALQMLKIKKEMIPQEYVEPEAIASPTKDIVVEENTSCGMKYDWFDVNDEEGGACAVELSELDISSNDPEQVDEDENKIFDINENTLDDLPVRDSTPSEEDKNDLNEIDKENQAKYFYFYQADDGQQVFLNSLNVRMLNASWGALVAAPEVIHGRVLHRDTISLGEQTRKHMPHTAHLPLHCSIDVVELDLRPPYVTQAALDQFAAEIQRRARNRAKLERDERRRERAYHRAMEGPPKPDFSSEILFPTPSPFGSPPSRESFSIPEQVPSAVALETSTPVSPSTSSGSSGLSFAKMAGASGTWRVRKSVQPSPPPPAEHEDEGHAPRSLVLSDAIEAALLATSPVSATPNKKKNKKTKQKILFATGMTHTS</sequence>
<accession>A0A5E4Q6T2</accession>
<dbReference type="GO" id="GO:0005634">
    <property type="term" value="C:nucleus"/>
    <property type="evidence" value="ECO:0007669"/>
    <property type="project" value="UniProtKB-ARBA"/>
</dbReference>
<dbReference type="InterPro" id="IPR017907">
    <property type="entry name" value="Znf_RING_CS"/>
</dbReference>
<feature type="compositionally biased region" description="Basic and acidic residues" evidence="11">
    <location>
        <begin position="26"/>
        <end position="35"/>
    </location>
</feature>
<dbReference type="Pfam" id="PF00097">
    <property type="entry name" value="zf-C3HC4"/>
    <property type="match status" value="1"/>
</dbReference>
<dbReference type="AlphaFoldDB" id="A0A5E4Q6T2"/>
<feature type="region of interest" description="Disordered" evidence="11">
    <location>
        <begin position="624"/>
        <end position="643"/>
    </location>
</feature>
<dbReference type="GO" id="GO:0008270">
    <property type="term" value="F:zinc ion binding"/>
    <property type="evidence" value="ECO:0007669"/>
    <property type="project" value="UniProtKB-KW"/>
</dbReference>
<comment type="subcellular location">
    <subcellularLocation>
        <location evidence="1">Cytoplasm</location>
    </subcellularLocation>
</comment>
<reference evidence="13 14" key="1">
    <citation type="submission" date="2017-07" db="EMBL/GenBank/DDBJ databases">
        <authorList>
            <person name="Talla V."/>
            <person name="Backstrom N."/>
        </authorList>
    </citation>
    <scope>NUCLEOTIDE SEQUENCE [LARGE SCALE GENOMIC DNA]</scope>
</reference>
<evidence type="ECO:0000313" key="13">
    <source>
        <dbReference type="EMBL" id="VVC92685.1"/>
    </source>
</evidence>
<comment type="similarity">
    <text evidence="2">Belongs to the RNF10 family.</text>
</comment>
<protein>
    <recommendedName>
        <fullName evidence="7">E3 ubiquitin-protein ligase RNF10</fullName>
    </recommendedName>
    <alternativeName>
        <fullName evidence="8">RING finger protein 10</fullName>
    </alternativeName>
</protein>
<dbReference type="GO" id="GO:0045944">
    <property type="term" value="P:positive regulation of transcription by RNA polymerase II"/>
    <property type="evidence" value="ECO:0007669"/>
    <property type="project" value="TreeGrafter"/>
</dbReference>
<evidence type="ECO:0000313" key="14">
    <source>
        <dbReference type="Proteomes" id="UP000324832"/>
    </source>
</evidence>
<evidence type="ECO:0000256" key="6">
    <source>
        <dbReference type="ARBA" id="ARBA00022833"/>
    </source>
</evidence>
<feature type="compositionally biased region" description="Polar residues" evidence="11">
    <location>
        <begin position="48"/>
        <end position="63"/>
    </location>
</feature>
<proteinExistence type="inferred from homology"/>
<dbReference type="GO" id="GO:0000976">
    <property type="term" value="F:transcription cis-regulatory region binding"/>
    <property type="evidence" value="ECO:0007669"/>
    <property type="project" value="TreeGrafter"/>
</dbReference>
<dbReference type="PROSITE" id="PS50089">
    <property type="entry name" value="ZF_RING_2"/>
    <property type="match status" value="1"/>
</dbReference>
<keyword evidence="6" id="KW-0862">Zinc</keyword>
<keyword evidence="10" id="KW-0175">Coiled coil</keyword>
<dbReference type="PANTHER" id="PTHR12983:SF9">
    <property type="entry name" value="E3 UBIQUITIN-PROTEIN LIGASE RNF10"/>
    <property type="match status" value="1"/>
</dbReference>
<dbReference type="Proteomes" id="UP000324832">
    <property type="component" value="Unassembled WGS sequence"/>
</dbReference>
<dbReference type="SUPFAM" id="SSF57850">
    <property type="entry name" value="RING/U-box"/>
    <property type="match status" value="1"/>
</dbReference>
<keyword evidence="5 9" id="KW-0863">Zinc-finger</keyword>
<evidence type="ECO:0000256" key="4">
    <source>
        <dbReference type="ARBA" id="ARBA00022723"/>
    </source>
</evidence>
<dbReference type="EMBL" id="FZQP02001360">
    <property type="protein sequence ID" value="VVC92685.1"/>
    <property type="molecule type" value="Genomic_DNA"/>
</dbReference>
<dbReference type="SMART" id="SM00184">
    <property type="entry name" value="RING"/>
    <property type="match status" value="1"/>
</dbReference>
<evidence type="ECO:0000259" key="12">
    <source>
        <dbReference type="PROSITE" id="PS50089"/>
    </source>
</evidence>
<keyword evidence="14" id="KW-1185">Reference proteome</keyword>
<feature type="compositionally biased region" description="Basic residues" evidence="11">
    <location>
        <begin position="700"/>
        <end position="709"/>
    </location>
</feature>
<evidence type="ECO:0000256" key="1">
    <source>
        <dbReference type="ARBA" id="ARBA00004496"/>
    </source>
</evidence>
<dbReference type="InterPro" id="IPR001841">
    <property type="entry name" value="Znf_RING"/>
</dbReference>
<name>A0A5E4Q6T2_9NEOP</name>
<evidence type="ECO:0000256" key="5">
    <source>
        <dbReference type="ARBA" id="ARBA00022771"/>
    </source>
</evidence>
<feature type="region of interest" description="Disordered" evidence="11">
    <location>
        <begin position="652"/>
        <end position="721"/>
    </location>
</feature>
<keyword evidence="4" id="KW-0479">Metal-binding</keyword>
<dbReference type="InterPro" id="IPR018957">
    <property type="entry name" value="Znf_C3HC4_RING-type"/>
</dbReference>
<dbReference type="PANTHER" id="PTHR12983">
    <property type="entry name" value="RING FINGER 10 FAMILY MEMBER"/>
    <property type="match status" value="1"/>
</dbReference>
<feature type="region of interest" description="Disordered" evidence="11">
    <location>
        <begin position="1"/>
        <end position="93"/>
    </location>
</feature>
<feature type="compositionally biased region" description="Low complexity" evidence="11">
    <location>
        <begin position="626"/>
        <end position="642"/>
    </location>
</feature>
<feature type="compositionally biased region" description="Basic and acidic residues" evidence="11">
    <location>
        <begin position="566"/>
        <end position="583"/>
    </location>
</feature>
<keyword evidence="3" id="KW-0963">Cytoplasm</keyword>
<dbReference type="Gene3D" id="3.30.40.10">
    <property type="entry name" value="Zinc/RING finger domain, C3HC4 (zinc finger)"/>
    <property type="match status" value="1"/>
</dbReference>
<feature type="compositionally biased region" description="Polar residues" evidence="11">
    <location>
        <begin position="13"/>
        <end position="22"/>
    </location>
</feature>
<evidence type="ECO:0000256" key="8">
    <source>
        <dbReference type="ARBA" id="ARBA00035390"/>
    </source>
</evidence>
<evidence type="ECO:0000256" key="2">
    <source>
        <dbReference type="ARBA" id="ARBA00008117"/>
    </source>
</evidence>
<evidence type="ECO:0000256" key="11">
    <source>
        <dbReference type="SAM" id="MobiDB-lite"/>
    </source>
</evidence>
<feature type="coiled-coil region" evidence="10">
    <location>
        <begin position="316"/>
        <end position="343"/>
    </location>
</feature>
<feature type="compositionally biased region" description="Basic and acidic residues" evidence="11">
    <location>
        <begin position="1"/>
        <end position="11"/>
    </location>
</feature>
<dbReference type="InterPro" id="IPR013083">
    <property type="entry name" value="Znf_RING/FYVE/PHD"/>
</dbReference>
<evidence type="ECO:0000256" key="9">
    <source>
        <dbReference type="PROSITE-ProRule" id="PRU00175"/>
    </source>
</evidence>
<gene>
    <name evidence="13" type="ORF">LSINAPIS_LOCUS5060</name>
</gene>
<feature type="region of interest" description="Disordered" evidence="11">
    <location>
        <begin position="564"/>
        <end position="614"/>
    </location>
</feature>
<dbReference type="InterPro" id="IPR039739">
    <property type="entry name" value="MAG2/RNF10"/>
</dbReference>
<feature type="domain" description="RING-type" evidence="12">
    <location>
        <begin position="204"/>
        <end position="245"/>
    </location>
</feature>
<dbReference type="PROSITE" id="PS00518">
    <property type="entry name" value="ZF_RING_1"/>
    <property type="match status" value="1"/>
</dbReference>
<evidence type="ECO:0000256" key="3">
    <source>
        <dbReference type="ARBA" id="ARBA00022490"/>
    </source>
</evidence>
<dbReference type="GO" id="GO:0005737">
    <property type="term" value="C:cytoplasm"/>
    <property type="evidence" value="ECO:0007669"/>
    <property type="project" value="UniProtKB-SubCell"/>
</dbReference>
<evidence type="ECO:0000256" key="7">
    <source>
        <dbReference type="ARBA" id="ARBA00035131"/>
    </source>
</evidence>
<evidence type="ECO:0000256" key="10">
    <source>
        <dbReference type="SAM" id="Coils"/>
    </source>
</evidence>
<organism evidence="13 14">
    <name type="scientific">Leptidea sinapis</name>
    <dbReference type="NCBI Taxonomy" id="189913"/>
    <lineage>
        <taxon>Eukaryota</taxon>
        <taxon>Metazoa</taxon>
        <taxon>Ecdysozoa</taxon>
        <taxon>Arthropoda</taxon>
        <taxon>Hexapoda</taxon>
        <taxon>Insecta</taxon>
        <taxon>Pterygota</taxon>
        <taxon>Neoptera</taxon>
        <taxon>Endopterygota</taxon>
        <taxon>Lepidoptera</taxon>
        <taxon>Glossata</taxon>
        <taxon>Ditrysia</taxon>
        <taxon>Papilionoidea</taxon>
        <taxon>Pieridae</taxon>
        <taxon>Dismorphiinae</taxon>
        <taxon>Leptidea</taxon>
    </lineage>
</organism>